<proteinExistence type="predicted"/>
<reference evidence="1" key="1">
    <citation type="submission" date="2021-01" db="EMBL/GenBank/DDBJ databases">
        <authorList>
            <person name="Corre E."/>
            <person name="Pelletier E."/>
            <person name="Niang G."/>
            <person name="Scheremetjew M."/>
            <person name="Finn R."/>
            <person name="Kale V."/>
            <person name="Holt S."/>
            <person name="Cochrane G."/>
            <person name="Meng A."/>
            <person name="Brown T."/>
            <person name="Cohen L."/>
        </authorList>
    </citation>
    <scope>NUCLEOTIDE SEQUENCE</scope>
    <source>
        <strain evidence="1">CCMP1452</strain>
    </source>
</reference>
<evidence type="ECO:0000313" key="1">
    <source>
        <dbReference type="EMBL" id="CAD9662096.1"/>
    </source>
</evidence>
<organism evidence="1">
    <name type="scientific">Eucampia antarctica</name>
    <dbReference type="NCBI Taxonomy" id="49252"/>
    <lineage>
        <taxon>Eukaryota</taxon>
        <taxon>Sar</taxon>
        <taxon>Stramenopiles</taxon>
        <taxon>Ochrophyta</taxon>
        <taxon>Bacillariophyta</taxon>
        <taxon>Mediophyceae</taxon>
        <taxon>Biddulphiophycidae</taxon>
        <taxon>Hemiaulales</taxon>
        <taxon>Hemiaulaceae</taxon>
        <taxon>Eucampia</taxon>
    </lineage>
</organism>
<name>A0A7S2W154_9STRA</name>
<dbReference type="AlphaFoldDB" id="A0A7S2W154"/>
<gene>
    <name evidence="1" type="ORF">EANT1437_LOCUS4442</name>
</gene>
<protein>
    <submittedName>
        <fullName evidence="1">Uncharacterized protein</fullName>
    </submittedName>
</protein>
<sequence length="119" mass="14043">MHDTRYSVIHSMRISPGALTFRSNMFVAVHIIPDLIAIRNRRQQLIDNNLLRHNRKHYNYHYRLGDIIMIKVYDPTKMQEKLHGPYPIVSICTNGTVRIQRSPLGVEMFNTRKIFSHKS</sequence>
<accession>A0A7S2W154</accession>
<dbReference type="EMBL" id="HBHI01008627">
    <property type="protein sequence ID" value="CAD9662096.1"/>
    <property type="molecule type" value="Transcribed_RNA"/>
</dbReference>